<protein>
    <recommendedName>
        <fullName evidence="3">F-box domain-containing protein</fullName>
    </recommendedName>
</protein>
<evidence type="ECO:0008006" key="3">
    <source>
        <dbReference type="Google" id="ProtNLM"/>
    </source>
</evidence>
<reference evidence="1 2" key="1">
    <citation type="journal article" date="2024" name="J Genomics">
        <title>Draft genome sequencing and assembly of Favolaschia claudopus CIRM-BRFM 2984 isolated from oak limbs.</title>
        <authorList>
            <person name="Navarro D."/>
            <person name="Drula E."/>
            <person name="Chaduli D."/>
            <person name="Cazenave R."/>
            <person name="Ahrendt S."/>
            <person name="Wang J."/>
            <person name="Lipzen A."/>
            <person name="Daum C."/>
            <person name="Barry K."/>
            <person name="Grigoriev I.V."/>
            <person name="Favel A."/>
            <person name="Rosso M.N."/>
            <person name="Martin F."/>
        </authorList>
    </citation>
    <scope>NUCLEOTIDE SEQUENCE [LARGE SCALE GENOMIC DNA]</scope>
    <source>
        <strain evidence="1 2">CIRM-BRFM 2984</strain>
    </source>
</reference>
<dbReference type="EMBL" id="JAWWNJ010000170">
    <property type="protein sequence ID" value="KAK6977296.1"/>
    <property type="molecule type" value="Genomic_DNA"/>
</dbReference>
<sequence>MSSSLLPPDIQALLASNRPPLDSQLPVIRNIIATTRARLATLRAEKRALASRLDQLPGGEESREEIGKELAVLNEAVRVVAEQLRAENSLLSAIRRIPPEILCEIFGWVAQRECWCYVVGSPVVVAPWHLTHICRRWRNVTRSYPRLWSTLSISHHMNDASRFELAFPEAAIETQLALSRPANLTILLDVYIYPNQPTAHLEQLLRLLTRESNRWQNLFIRCMPGSTRLLASALSVIQGQLAQLDTVRVTLDDCDDSEAHFEDLWSLFATAPKMCKVEFQTSRCFFPGPAGIIPLPNSFSIPPHQLTHLAINSSPNFIFHILLQAADTLVCAELHVGRAPCDPPHSLLGFPSVLHLPRLETLYMDSDWCFECLFIPNIQSLGITDPKTLPKILEQSQCEVNSLTLHETGMRSEEMLTLLSKVPSLTSLLINFRYSDDEIVEGFIEGMKTPSVCSKLSKMDLRFGDYLKKGHSRAIDAMAHCRKELGNPLLKKVFLSCPPSWSVHSVQRRRKTDQSG</sequence>
<comment type="caution">
    <text evidence="1">The sequence shown here is derived from an EMBL/GenBank/DDBJ whole genome shotgun (WGS) entry which is preliminary data.</text>
</comment>
<proteinExistence type="predicted"/>
<dbReference type="Proteomes" id="UP001362999">
    <property type="component" value="Unassembled WGS sequence"/>
</dbReference>
<accession>A0AAV9ZAU8</accession>
<name>A0AAV9ZAU8_9AGAR</name>
<keyword evidence="2" id="KW-1185">Reference proteome</keyword>
<dbReference type="SUPFAM" id="SSF52047">
    <property type="entry name" value="RNI-like"/>
    <property type="match status" value="1"/>
</dbReference>
<evidence type="ECO:0000313" key="2">
    <source>
        <dbReference type="Proteomes" id="UP001362999"/>
    </source>
</evidence>
<evidence type="ECO:0000313" key="1">
    <source>
        <dbReference type="EMBL" id="KAK6977296.1"/>
    </source>
</evidence>
<gene>
    <name evidence="1" type="ORF">R3P38DRAFT_3377627</name>
</gene>
<organism evidence="1 2">
    <name type="scientific">Favolaschia claudopus</name>
    <dbReference type="NCBI Taxonomy" id="2862362"/>
    <lineage>
        <taxon>Eukaryota</taxon>
        <taxon>Fungi</taxon>
        <taxon>Dikarya</taxon>
        <taxon>Basidiomycota</taxon>
        <taxon>Agaricomycotina</taxon>
        <taxon>Agaricomycetes</taxon>
        <taxon>Agaricomycetidae</taxon>
        <taxon>Agaricales</taxon>
        <taxon>Marasmiineae</taxon>
        <taxon>Mycenaceae</taxon>
        <taxon>Favolaschia</taxon>
    </lineage>
</organism>
<dbReference type="InterPro" id="IPR032675">
    <property type="entry name" value="LRR_dom_sf"/>
</dbReference>
<dbReference type="AlphaFoldDB" id="A0AAV9ZAU8"/>
<dbReference type="Gene3D" id="3.80.10.10">
    <property type="entry name" value="Ribonuclease Inhibitor"/>
    <property type="match status" value="1"/>
</dbReference>